<sequence length="251" mass="28211">MAETKQQCKWCLSTSPFISQDFTPVELRIHVQEVHPKITVMGTRHRCPHEACLDVDTTFDFAHEVREHLMTVHGGLVGAYKERRVEKKVKEVKTPFSWGVVNSLPSSASSANVMASSSTTGPIQIPPSSKVQETKGEEKKVGKWVSKRVLKEKPSSASSADPIPSSSSVQETKGKGKEVERRETRESRHTVSCELRTPQNLVQNSKPVSCRVQDTKKEPKNVGKWVSKRALEKTEETRIRMTLLQAKHKEE</sequence>
<accession>A0A2J6S1Z4</accession>
<evidence type="ECO:0000313" key="2">
    <source>
        <dbReference type="EMBL" id="PMD44799.1"/>
    </source>
</evidence>
<evidence type="ECO:0000256" key="1">
    <source>
        <dbReference type="SAM" id="MobiDB-lite"/>
    </source>
</evidence>
<feature type="compositionally biased region" description="Basic and acidic residues" evidence="1">
    <location>
        <begin position="132"/>
        <end position="141"/>
    </location>
</feature>
<keyword evidence="3" id="KW-1185">Reference proteome</keyword>
<proteinExistence type="predicted"/>
<evidence type="ECO:0000313" key="3">
    <source>
        <dbReference type="Proteomes" id="UP000235786"/>
    </source>
</evidence>
<gene>
    <name evidence="2" type="ORF">L207DRAFT_509468</name>
</gene>
<feature type="compositionally biased region" description="Basic and acidic residues" evidence="1">
    <location>
        <begin position="172"/>
        <end position="191"/>
    </location>
</feature>
<feature type="compositionally biased region" description="Low complexity" evidence="1">
    <location>
        <begin position="155"/>
        <end position="168"/>
    </location>
</feature>
<dbReference type="AlphaFoldDB" id="A0A2J6S1Z4"/>
<organism evidence="2 3">
    <name type="scientific">Hyaloscypha variabilis (strain UAMH 11265 / GT02V1 / F)</name>
    <name type="common">Meliniomyces variabilis</name>
    <dbReference type="NCBI Taxonomy" id="1149755"/>
    <lineage>
        <taxon>Eukaryota</taxon>
        <taxon>Fungi</taxon>
        <taxon>Dikarya</taxon>
        <taxon>Ascomycota</taxon>
        <taxon>Pezizomycotina</taxon>
        <taxon>Leotiomycetes</taxon>
        <taxon>Helotiales</taxon>
        <taxon>Hyaloscyphaceae</taxon>
        <taxon>Hyaloscypha</taxon>
        <taxon>Hyaloscypha variabilis</taxon>
    </lineage>
</organism>
<feature type="compositionally biased region" description="Polar residues" evidence="1">
    <location>
        <begin position="119"/>
        <end position="131"/>
    </location>
</feature>
<dbReference type="Proteomes" id="UP000235786">
    <property type="component" value="Unassembled WGS sequence"/>
</dbReference>
<dbReference type="EMBL" id="KZ613941">
    <property type="protein sequence ID" value="PMD44799.1"/>
    <property type="molecule type" value="Genomic_DNA"/>
</dbReference>
<feature type="region of interest" description="Disordered" evidence="1">
    <location>
        <begin position="110"/>
        <end position="192"/>
    </location>
</feature>
<name>A0A2J6S1Z4_HYAVF</name>
<protein>
    <submittedName>
        <fullName evidence="2">Uncharacterized protein</fullName>
    </submittedName>
</protein>
<dbReference type="OrthoDB" id="10513745at2759"/>
<reference evidence="2 3" key="1">
    <citation type="submission" date="2016-04" db="EMBL/GenBank/DDBJ databases">
        <title>A degradative enzymes factory behind the ericoid mycorrhizal symbiosis.</title>
        <authorList>
            <consortium name="DOE Joint Genome Institute"/>
            <person name="Martino E."/>
            <person name="Morin E."/>
            <person name="Grelet G."/>
            <person name="Kuo A."/>
            <person name="Kohler A."/>
            <person name="Daghino S."/>
            <person name="Barry K."/>
            <person name="Choi C."/>
            <person name="Cichocki N."/>
            <person name="Clum A."/>
            <person name="Copeland A."/>
            <person name="Hainaut M."/>
            <person name="Haridas S."/>
            <person name="Labutti K."/>
            <person name="Lindquist E."/>
            <person name="Lipzen A."/>
            <person name="Khouja H.-R."/>
            <person name="Murat C."/>
            <person name="Ohm R."/>
            <person name="Olson A."/>
            <person name="Spatafora J."/>
            <person name="Veneault-Fourrey C."/>
            <person name="Henrissat B."/>
            <person name="Grigoriev I."/>
            <person name="Martin F."/>
            <person name="Perotto S."/>
        </authorList>
    </citation>
    <scope>NUCLEOTIDE SEQUENCE [LARGE SCALE GENOMIC DNA]</scope>
    <source>
        <strain evidence="2 3">F</strain>
    </source>
</reference>